<dbReference type="InterPro" id="IPR039424">
    <property type="entry name" value="SBP_5"/>
</dbReference>
<accession>A0A1F7RNK6</accession>
<dbReference type="AlphaFoldDB" id="A0A1F7RNK6"/>
<dbReference type="Proteomes" id="UP000178526">
    <property type="component" value="Unassembled WGS sequence"/>
</dbReference>
<dbReference type="EMBL" id="MGDB01000028">
    <property type="protein sequence ID" value="OGL42748.1"/>
    <property type="molecule type" value="Genomic_DNA"/>
</dbReference>
<dbReference type="FunFam" id="3.90.76.10:FF:000001">
    <property type="entry name" value="Oligopeptide ABC transporter substrate-binding protein"/>
    <property type="match status" value="1"/>
</dbReference>
<comment type="similarity">
    <text evidence="2">Belongs to the bacterial solute-binding protein 5 family.</text>
</comment>
<dbReference type="PANTHER" id="PTHR30290">
    <property type="entry name" value="PERIPLASMIC BINDING COMPONENT OF ABC TRANSPORTER"/>
    <property type="match status" value="1"/>
</dbReference>
<dbReference type="GO" id="GO:0015833">
    <property type="term" value="P:peptide transport"/>
    <property type="evidence" value="ECO:0007669"/>
    <property type="project" value="TreeGrafter"/>
</dbReference>
<dbReference type="InterPro" id="IPR030678">
    <property type="entry name" value="Peptide/Ni-bd"/>
</dbReference>
<dbReference type="CDD" id="cd08504">
    <property type="entry name" value="PBP2_OppA"/>
    <property type="match status" value="1"/>
</dbReference>
<comment type="caution">
    <text evidence="6">The sequence shown here is derived from an EMBL/GenBank/DDBJ whole genome shotgun (WGS) entry which is preliminary data.</text>
</comment>
<evidence type="ECO:0000259" key="5">
    <source>
        <dbReference type="Pfam" id="PF00496"/>
    </source>
</evidence>
<dbReference type="Gene3D" id="3.40.190.10">
    <property type="entry name" value="Periplasmic binding protein-like II"/>
    <property type="match status" value="1"/>
</dbReference>
<evidence type="ECO:0000256" key="4">
    <source>
        <dbReference type="ARBA" id="ARBA00022729"/>
    </source>
</evidence>
<evidence type="ECO:0000313" key="6">
    <source>
        <dbReference type="EMBL" id="OGL42748.1"/>
    </source>
</evidence>
<dbReference type="GO" id="GO:0043190">
    <property type="term" value="C:ATP-binding cassette (ABC) transporter complex"/>
    <property type="evidence" value="ECO:0007669"/>
    <property type="project" value="InterPro"/>
</dbReference>
<comment type="subcellular location">
    <subcellularLocation>
        <location evidence="1">Cell envelope</location>
    </subcellularLocation>
</comment>
<dbReference type="FunFam" id="3.10.105.10:FF:000001">
    <property type="entry name" value="Oligopeptide ABC transporter, oligopeptide-binding protein"/>
    <property type="match status" value="1"/>
</dbReference>
<feature type="domain" description="Solute-binding protein family 5" evidence="5">
    <location>
        <begin position="70"/>
        <end position="442"/>
    </location>
</feature>
<evidence type="ECO:0000256" key="3">
    <source>
        <dbReference type="ARBA" id="ARBA00022448"/>
    </source>
</evidence>
<sequence length="520" mass="59937">MLAFILVPFLFPACKNRNTESRQIKGEKVFRMVIASEPPTLDWSLATDNVSFHVITNIMEGLTQYDDDLNPVPAIAKKWETSEDGKKITFFLRDNVFWNDKVPVTAYDFEYSWKRLLNPATGAEYAYFLYDLVNAYEYNSGIIKDQALVGVKAKSGKVLEVTLKKPAVYFPSLTTFMVTFPLRKDIVEKYKDRWTDPGNIVTNGPFKLWKWEHEYKLELTANKDYYGEKVKIDWIKMYVVGENNTALTLYETGDLDMVSIPPLAVNYYKKSKEYINTPQLRGYYYGFNIRKKPFDDMRVRRAFSMAIDRKRITDVLKGGEIPASSWIPKGMFGYNENIGLKFNPEEARRLLAEAGYSSGKGFPEVNITFNTDAENKLIAENVQSQLKENLNINVKLDNQEWKVYLKTLKTKPPEIFRLGWGADYPDPDNFMNLFTSSSGNNNTDWVNPEYDRLIAMGAGTKDRALRLKIYDDAQKILCEEDVPIMPLFVASQNLLVKKYIKGFKPNAMDILYLKKVAVEK</sequence>
<reference evidence="6 7" key="1">
    <citation type="journal article" date="2016" name="Nat. Commun.">
        <title>Thousands of microbial genomes shed light on interconnected biogeochemical processes in an aquifer system.</title>
        <authorList>
            <person name="Anantharaman K."/>
            <person name="Brown C.T."/>
            <person name="Hug L.A."/>
            <person name="Sharon I."/>
            <person name="Castelle C.J."/>
            <person name="Probst A.J."/>
            <person name="Thomas B.C."/>
            <person name="Singh A."/>
            <person name="Wilkins M.J."/>
            <person name="Karaoz U."/>
            <person name="Brodie E.L."/>
            <person name="Williams K.H."/>
            <person name="Hubbard S.S."/>
            <person name="Banfield J.F."/>
        </authorList>
    </citation>
    <scope>NUCLEOTIDE SEQUENCE [LARGE SCALE GENOMIC DNA]</scope>
</reference>
<evidence type="ECO:0000256" key="2">
    <source>
        <dbReference type="ARBA" id="ARBA00005695"/>
    </source>
</evidence>
<dbReference type="SUPFAM" id="SSF53850">
    <property type="entry name" value="Periplasmic binding protein-like II"/>
    <property type="match status" value="1"/>
</dbReference>
<protein>
    <submittedName>
        <fullName evidence="6">Oligopeptide-binding protein oppA</fullName>
    </submittedName>
</protein>
<dbReference type="GO" id="GO:0030288">
    <property type="term" value="C:outer membrane-bounded periplasmic space"/>
    <property type="evidence" value="ECO:0007669"/>
    <property type="project" value="UniProtKB-ARBA"/>
</dbReference>
<dbReference type="Pfam" id="PF00496">
    <property type="entry name" value="SBP_bac_5"/>
    <property type="match status" value="1"/>
</dbReference>
<dbReference type="GO" id="GO:1904680">
    <property type="term" value="F:peptide transmembrane transporter activity"/>
    <property type="evidence" value="ECO:0007669"/>
    <property type="project" value="TreeGrafter"/>
</dbReference>
<dbReference type="PANTHER" id="PTHR30290:SF10">
    <property type="entry name" value="PERIPLASMIC OLIGOPEPTIDE-BINDING PROTEIN-RELATED"/>
    <property type="match status" value="1"/>
</dbReference>
<keyword evidence="3" id="KW-0813">Transport</keyword>
<evidence type="ECO:0000256" key="1">
    <source>
        <dbReference type="ARBA" id="ARBA00004196"/>
    </source>
</evidence>
<gene>
    <name evidence="6" type="ORF">A2042_00510</name>
</gene>
<keyword evidence="4" id="KW-0732">Signal</keyword>
<evidence type="ECO:0000313" key="7">
    <source>
        <dbReference type="Proteomes" id="UP000178526"/>
    </source>
</evidence>
<organism evidence="6 7">
    <name type="scientific">Candidatus Schekmanbacteria bacterium GWA2_38_11</name>
    <dbReference type="NCBI Taxonomy" id="1817876"/>
    <lineage>
        <taxon>Bacteria</taxon>
        <taxon>Candidatus Schekmaniibacteriota</taxon>
    </lineage>
</organism>
<dbReference type="InterPro" id="IPR000914">
    <property type="entry name" value="SBP_5_dom"/>
</dbReference>
<dbReference type="Gene3D" id="3.90.76.10">
    <property type="entry name" value="Dipeptide-binding Protein, Domain 1"/>
    <property type="match status" value="1"/>
</dbReference>
<proteinExistence type="inferred from homology"/>
<dbReference type="Gene3D" id="3.10.105.10">
    <property type="entry name" value="Dipeptide-binding Protein, Domain 3"/>
    <property type="match status" value="1"/>
</dbReference>
<name>A0A1F7RNK6_9BACT</name>
<dbReference type="PIRSF" id="PIRSF002741">
    <property type="entry name" value="MppA"/>
    <property type="match status" value="1"/>
</dbReference>